<keyword evidence="3" id="KW-0812">Transmembrane</keyword>
<keyword evidence="1" id="KW-0433">Leucine-rich repeat</keyword>
<dbReference type="PRINTS" id="PR00019">
    <property type="entry name" value="LEURICHRPT"/>
</dbReference>
<dbReference type="Gene3D" id="3.80.10.10">
    <property type="entry name" value="Ribonuclease Inhibitor"/>
    <property type="match status" value="1"/>
</dbReference>
<dbReference type="SMART" id="SM00364">
    <property type="entry name" value="LRR_BAC"/>
    <property type="match status" value="6"/>
</dbReference>
<dbReference type="InterPro" id="IPR032675">
    <property type="entry name" value="LRR_dom_sf"/>
</dbReference>
<dbReference type="AlphaFoldDB" id="A0A2S2P9B3"/>
<dbReference type="EMBL" id="GGMR01013363">
    <property type="protein sequence ID" value="MBY25982.1"/>
    <property type="molecule type" value="Transcribed_RNA"/>
</dbReference>
<evidence type="ECO:0000256" key="3">
    <source>
        <dbReference type="SAM" id="Phobius"/>
    </source>
</evidence>
<dbReference type="PANTHER" id="PTHR48051:SF1">
    <property type="entry name" value="RAS SUPPRESSOR PROTEIN 1"/>
    <property type="match status" value="1"/>
</dbReference>
<dbReference type="InterPro" id="IPR001611">
    <property type="entry name" value="Leu-rich_rpt"/>
</dbReference>
<dbReference type="Pfam" id="PF23598">
    <property type="entry name" value="LRR_14"/>
    <property type="match status" value="1"/>
</dbReference>
<dbReference type="InterPro" id="IPR050216">
    <property type="entry name" value="LRR_domain-containing"/>
</dbReference>
<feature type="domain" description="Disease resistance R13L4/SHOC-2-like LRR" evidence="4">
    <location>
        <begin position="214"/>
        <end position="299"/>
    </location>
</feature>
<reference evidence="5" key="1">
    <citation type="submission" date="2018-04" db="EMBL/GenBank/DDBJ databases">
        <title>Transcriptome of Schizaphis graminum biotype I.</title>
        <authorList>
            <person name="Scully E.D."/>
            <person name="Geib S.M."/>
            <person name="Palmer N.A."/>
            <person name="Koch K."/>
            <person name="Bradshaw J."/>
            <person name="Heng-Moss T."/>
            <person name="Sarath G."/>
        </authorList>
    </citation>
    <scope>NUCLEOTIDE SEQUENCE</scope>
</reference>
<sequence length="412" mass="46730">MIFNIHVYVDITRRAAVFVDGIRNHIPYWYRSSGRYTYPYLIILSITIVIMFNGYYGSTSESSDSDAPIDDGSSVKTMDLNYLLLDGDTIQKHLVDLCERNRPDGIDTMLLNHNAMLSLPPAINRFQHLRVLDISNNRLTHVPDFVARLPLTTLVAKNNLIDDDGFPKEFGCAVHLKVLNISGNRLSHFPQQLLSVTTLEYLYMGSNNLVEIPKDINKLIRLKFLCLGGNHLSDVPVTLGMLDNLKALNLSDNSLESLPPAIANLKHLKSLMLHKNRLRTLPIEIISLKCLTELSLRDNPLVVRFVSDMTHNPPSLLELSARSVKINNVQYGERDLPYNLIEYLSSAHHCVNPKCKGVFFDDRVEHIKFVDFCGKYRIPLLQYLCSSKCIVNHRNILGDSTDSNMMRKVLLG</sequence>
<dbReference type="InterPro" id="IPR055414">
    <property type="entry name" value="LRR_R13L4/SHOC2-like"/>
</dbReference>
<dbReference type="SMART" id="SM00369">
    <property type="entry name" value="LRR_TYP"/>
    <property type="match status" value="5"/>
</dbReference>
<keyword evidence="2" id="KW-0677">Repeat</keyword>
<proteinExistence type="predicted"/>
<dbReference type="Pfam" id="PF00560">
    <property type="entry name" value="LRR_1"/>
    <property type="match status" value="2"/>
</dbReference>
<dbReference type="PROSITE" id="PS51450">
    <property type="entry name" value="LRR"/>
    <property type="match status" value="2"/>
</dbReference>
<protein>
    <submittedName>
        <fullName evidence="5">Leucine-rich repeat-containing protein 58</fullName>
    </submittedName>
</protein>
<dbReference type="SUPFAM" id="SSF52058">
    <property type="entry name" value="L domain-like"/>
    <property type="match status" value="1"/>
</dbReference>
<accession>A0A2S2P9B3</accession>
<organism evidence="5">
    <name type="scientific">Schizaphis graminum</name>
    <name type="common">Green bug aphid</name>
    <dbReference type="NCBI Taxonomy" id="13262"/>
    <lineage>
        <taxon>Eukaryota</taxon>
        <taxon>Metazoa</taxon>
        <taxon>Ecdysozoa</taxon>
        <taxon>Arthropoda</taxon>
        <taxon>Hexapoda</taxon>
        <taxon>Insecta</taxon>
        <taxon>Pterygota</taxon>
        <taxon>Neoptera</taxon>
        <taxon>Paraneoptera</taxon>
        <taxon>Hemiptera</taxon>
        <taxon>Sternorrhyncha</taxon>
        <taxon>Aphidomorpha</taxon>
        <taxon>Aphidoidea</taxon>
        <taxon>Aphididae</taxon>
        <taxon>Aphidini</taxon>
        <taxon>Schizaphis</taxon>
    </lineage>
</organism>
<keyword evidence="3" id="KW-1133">Transmembrane helix</keyword>
<keyword evidence="3" id="KW-0472">Membrane</keyword>
<evidence type="ECO:0000313" key="5">
    <source>
        <dbReference type="EMBL" id="MBY25982.1"/>
    </source>
</evidence>
<dbReference type="GO" id="GO:0005737">
    <property type="term" value="C:cytoplasm"/>
    <property type="evidence" value="ECO:0007669"/>
    <property type="project" value="TreeGrafter"/>
</dbReference>
<name>A0A2S2P9B3_SCHGA</name>
<evidence type="ECO:0000256" key="1">
    <source>
        <dbReference type="ARBA" id="ARBA00022614"/>
    </source>
</evidence>
<evidence type="ECO:0000256" key="2">
    <source>
        <dbReference type="ARBA" id="ARBA00022737"/>
    </source>
</evidence>
<dbReference type="InterPro" id="IPR003591">
    <property type="entry name" value="Leu-rich_rpt_typical-subtyp"/>
</dbReference>
<dbReference type="PANTHER" id="PTHR48051">
    <property type="match status" value="1"/>
</dbReference>
<feature type="transmembrane region" description="Helical" evidence="3">
    <location>
        <begin position="38"/>
        <end position="56"/>
    </location>
</feature>
<gene>
    <name evidence="5" type="primary">lrrc58_1</name>
    <name evidence="5" type="ORF">g.62040</name>
</gene>
<evidence type="ECO:0000259" key="4">
    <source>
        <dbReference type="Pfam" id="PF23598"/>
    </source>
</evidence>